<dbReference type="InterPro" id="IPR017689">
    <property type="entry name" value="BamD"/>
</dbReference>
<keyword evidence="1 4" id="KW-0732">Signal</keyword>
<dbReference type="RefSeq" id="WP_132804891.1">
    <property type="nucleotide sequence ID" value="NZ_SMAK01000001.1"/>
</dbReference>
<name>A0A4R3MM22_9HYPH</name>
<evidence type="ECO:0000256" key="2">
    <source>
        <dbReference type="ARBA" id="ARBA00023136"/>
    </source>
</evidence>
<feature type="domain" description="Outer membrane lipoprotein BamD-like" evidence="5">
    <location>
        <begin position="30"/>
        <end position="226"/>
    </location>
</feature>
<reference evidence="6 7" key="1">
    <citation type="submission" date="2019-03" db="EMBL/GenBank/DDBJ databases">
        <title>Genomic Encyclopedia of Type Strains, Phase IV (KMG-IV): sequencing the most valuable type-strain genomes for metagenomic binning, comparative biology and taxonomic classification.</title>
        <authorList>
            <person name="Goeker M."/>
        </authorList>
    </citation>
    <scope>NUCLEOTIDE SEQUENCE [LARGE SCALE GENOMIC DNA]</scope>
    <source>
        <strain evidence="6 7">DSM 19345</strain>
    </source>
</reference>
<evidence type="ECO:0000256" key="3">
    <source>
        <dbReference type="ARBA" id="ARBA00023237"/>
    </source>
</evidence>
<comment type="function">
    <text evidence="4">Part of the outer membrane protein assembly complex, which is involved in assembly and insertion of beta-barrel proteins into the outer membrane.</text>
</comment>
<dbReference type="InterPro" id="IPR039565">
    <property type="entry name" value="BamD-like"/>
</dbReference>
<keyword evidence="3 4" id="KW-0998">Cell outer membrane</keyword>
<evidence type="ECO:0000313" key="7">
    <source>
        <dbReference type="Proteomes" id="UP000295678"/>
    </source>
</evidence>
<comment type="caution">
    <text evidence="6">The sequence shown here is derived from an EMBL/GenBank/DDBJ whole genome shotgun (WGS) entry which is preliminary data.</text>
</comment>
<keyword evidence="2 4" id="KW-0472">Membrane</keyword>
<evidence type="ECO:0000259" key="5">
    <source>
        <dbReference type="Pfam" id="PF13525"/>
    </source>
</evidence>
<dbReference type="InterPro" id="IPR011990">
    <property type="entry name" value="TPR-like_helical_dom_sf"/>
</dbReference>
<gene>
    <name evidence="4" type="primary">bamD</name>
    <name evidence="6" type="ORF">EDC22_101378</name>
</gene>
<dbReference type="GO" id="GO:0009279">
    <property type="term" value="C:cell outer membrane"/>
    <property type="evidence" value="ECO:0007669"/>
    <property type="project" value="UniProtKB-SubCell"/>
</dbReference>
<comment type="similarity">
    <text evidence="4">Belongs to the BamD family.</text>
</comment>
<evidence type="ECO:0000256" key="1">
    <source>
        <dbReference type="ARBA" id="ARBA00022729"/>
    </source>
</evidence>
<dbReference type="OrthoDB" id="9804044at2"/>
<dbReference type="Proteomes" id="UP000295678">
    <property type="component" value="Unassembled WGS sequence"/>
</dbReference>
<dbReference type="GO" id="GO:0043165">
    <property type="term" value="P:Gram-negative-bacterium-type cell outer membrane assembly"/>
    <property type="evidence" value="ECO:0007669"/>
    <property type="project" value="UniProtKB-UniRule"/>
</dbReference>
<comment type="subunit">
    <text evidence="4">Part of the Bam complex.</text>
</comment>
<accession>A0A4R3MM22</accession>
<dbReference type="HAMAP" id="MF_00922">
    <property type="entry name" value="OM_assembly_BamD"/>
    <property type="match status" value="1"/>
</dbReference>
<dbReference type="AlphaFoldDB" id="A0A4R3MM22"/>
<organism evidence="6 7">
    <name type="scientific">Tepidamorphus gemmatus</name>
    <dbReference type="NCBI Taxonomy" id="747076"/>
    <lineage>
        <taxon>Bacteria</taxon>
        <taxon>Pseudomonadati</taxon>
        <taxon>Pseudomonadota</taxon>
        <taxon>Alphaproteobacteria</taxon>
        <taxon>Hyphomicrobiales</taxon>
        <taxon>Tepidamorphaceae</taxon>
        <taxon>Tepidamorphus</taxon>
    </lineage>
</organism>
<evidence type="ECO:0000313" key="6">
    <source>
        <dbReference type="EMBL" id="TCT13510.1"/>
    </source>
</evidence>
<proteinExistence type="inferred from homology"/>
<dbReference type="SUPFAM" id="SSF48452">
    <property type="entry name" value="TPR-like"/>
    <property type="match status" value="2"/>
</dbReference>
<dbReference type="CDD" id="cd15830">
    <property type="entry name" value="BamD"/>
    <property type="match status" value="1"/>
</dbReference>
<sequence length="272" mass="30770">MTVLLAVGLSLGACKTLFSKDEDEFAVIQEEPAETLYNEGLLLANSGSFVAAAKKFDEVETTHPYSEWARRALIMSAYSNFEARRYAEAIRSAQRYVTLYPGSDDAAYAQYLIAESYYAQIPDIGRDQERSEKAAIAYRELLEKYPQSEYAAEARQKLEVARDQLAGKEMEVGRYYLGQGRYLAAINRFRTVVTDYQTTRHVEEALLRLTEAYYALGLVSEAQTAAAILGHNYPDSEWYKDSYALLATGGYSPNENKESWLSRVWRRTTGTL</sequence>
<protein>
    <recommendedName>
        <fullName evidence="4">Outer membrane protein assembly factor BamD</fullName>
    </recommendedName>
</protein>
<evidence type="ECO:0000256" key="4">
    <source>
        <dbReference type="HAMAP-Rule" id="MF_00922"/>
    </source>
</evidence>
<dbReference type="Pfam" id="PF13525">
    <property type="entry name" value="YfiO"/>
    <property type="match status" value="1"/>
</dbReference>
<dbReference type="GO" id="GO:0051205">
    <property type="term" value="P:protein insertion into membrane"/>
    <property type="evidence" value="ECO:0007669"/>
    <property type="project" value="UniProtKB-UniRule"/>
</dbReference>
<keyword evidence="7" id="KW-1185">Reference proteome</keyword>
<dbReference type="EMBL" id="SMAK01000001">
    <property type="protein sequence ID" value="TCT13510.1"/>
    <property type="molecule type" value="Genomic_DNA"/>
</dbReference>
<dbReference type="NCBIfam" id="TIGR03302">
    <property type="entry name" value="OM_YfiO"/>
    <property type="match status" value="1"/>
</dbReference>
<dbReference type="Gene3D" id="1.25.40.10">
    <property type="entry name" value="Tetratricopeptide repeat domain"/>
    <property type="match status" value="1"/>
</dbReference>
<comment type="subcellular location">
    <subcellularLocation>
        <location evidence="4">Cell outer membrane</location>
    </subcellularLocation>
</comment>